<comment type="similarity">
    <text evidence="2 6">Belongs to the 4-toluene sulfonate uptake permease (TSUP) (TC 2.A.102) family.</text>
</comment>
<keyword evidence="3 6" id="KW-0812">Transmembrane</keyword>
<dbReference type="Proteomes" id="UP000746595">
    <property type="component" value="Unassembled WGS sequence"/>
</dbReference>
<feature type="region of interest" description="Disordered" evidence="7">
    <location>
        <begin position="285"/>
        <end position="317"/>
    </location>
</feature>
<feature type="transmembrane region" description="Helical" evidence="6">
    <location>
        <begin position="46"/>
        <end position="63"/>
    </location>
</feature>
<feature type="transmembrane region" description="Helical" evidence="6">
    <location>
        <begin position="201"/>
        <end position="221"/>
    </location>
</feature>
<gene>
    <name evidence="8" type="ORF">HED64_13990</name>
</gene>
<organism evidence="8 9">
    <name type="scientific">Paeniglutamicibacter terrestris</name>
    <dbReference type="NCBI Taxonomy" id="2723403"/>
    <lineage>
        <taxon>Bacteria</taxon>
        <taxon>Bacillati</taxon>
        <taxon>Actinomycetota</taxon>
        <taxon>Actinomycetes</taxon>
        <taxon>Micrococcales</taxon>
        <taxon>Micrococcaceae</taxon>
        <taxon>Paeniglutamicibacter</taxon>
    </lineage>
</organism>
<dbReference type="Pfam" id="PF01925">
    <property type="entry name" value="TauE"/>
    <property type="match status" value="1"/>
</dbReference>
<reference evidence="8 9" key="1">
    <citation type="submission" date="2020-04" db="EMBL/GenBank/DDBJ databases">
        <title>Paeniglutamicibacter sp. ANT13_2, a novel actinomycete isolated from sediment in Antarctica.</title>
        <authorList>
            <person name="Sakdapetsiri C."/>
            <person name="Pinyakong O."/>
        </authorList>
    </citation>
    <scope>NUCLEOTIDE SEQUENCE [LARGE SCALE GENOMIC DNA]</scope>
    <source>
        <strain evidence="8 9">ANT13_2</strain>
    </source>
</reference>
<evidence type="ECO:0000256" key="4">
    <source>
        <dbReference type="ARBA" id="ARBA00022989"/>
    </source>
</evidence>
<dbReference type="EMBL" id="JAAWVT010000007">
    <property type="protein sequence ID" value="NKG21813.1"/>
    <property type="molecule type" value="Genomic_DNA"/>
</dbReference>
<feature type="transmembrane region" description="Helical" evidence="6">
    <location>
        <begin position="99"/>
        <end position="117"/>
    </location>
</feature>
<keyword evidence="6" id="KW-1003">Cell membrane</keyword>
<dbReference type="InterPro" id="IPR051598">
    <property type="entry name" value="TSUP/Inactive_protease-like"/>
</dbReference>
<feature type="transmembrane region" description="Helical" evidence="6">
    <location>
        <begin position="233"/>
        <end position="250"/>
    </location>
</feature>
<comment type="subcellular location">
    <subcellularLocation>
        <location evidence="6">Cell membrane</location>
        <topology evidence="6">Multi-pass membrane protein</topology>
    </subcellularLocation>
    <subcellularLocation>
        <location evidence="1">Membrane</location>
        <topology evidence="1">Multi-pass membrane protein</topology>
    </subcellularLocation>
</comment>
<comment type="caution">
    <text evidence="8">The sequence shown here is derived from an EMBL/GenBank/DDBJ whole genome shotgun (WGS) entry which is preliminary data.</text>
</comment>
<dbReference type="PANTHER" id="PTHR43701">
    <property type="entry name" value="MEMBRANE TRANSPORTER PROTEIN MJ0441-RELATED"/>
    <property type="match status" value="1"/>
</dbReference>
<evidence type="ECO:0000313" key="9">
    <source>
        <dbReference type="Proteomes" id="UP000746595"/>
    </source>
</evidence>
<evidence type="ECO:0000313" key="8">
    <source>
        <dbReference type="EMBL" id="NKG21813.1"/>
    </source>
</evidence>
<dbReference type="InterPro" id="IPR002781">
    <property type="entry name" value="TM_pro_TauE-like"/>
</dbReference>
<keyword evidence="5 6" id="KW-0472">Membrane</keyword>
<evidence type="ECO:0000256" key="6">
    <source>
        <dbReference type="RuleBase" id="RU363041"/>
    </source>
</evidence>
<feature type="transmembrane region" description="Helical" evidence="6">
    <location>
        <begin position="137"/>
        <end position="164"/>
    </location>
</feature>
<feature type="transmembrane region" description="Helical" evidence="6">
    <location>
        <begin position="256"/>
        <end position="276"/>
    </location>
</feature>
<dbReference type="RefSeq" id="WP_168152647.1">
    <property type="nucleotide sequence ID" value="NZ_JAAWVT010000007.1"/>
</dbReference>
<evidence type="ECO:0000256" key="2">
    <source>
        <dbReference type="ARBA" id="ARBA00009142"/>
    </source>
</evidence>
<evidence type="ECO:0000256" key="3">
    <source>
        <dbReference type="ARBA" id="ARBA00022692"/>
    </source>
</evidence>
<evidence type="ECO:0000256" key="5">
    <source>
        <dbReference type="ARBA" id="ARBA00023136"/>
    </source>
</evidence>
<proteinExistence type="inferred from homology"/>
<keyword evidence="9" id="KW-1185">Reference proteome</keyword>
<name>A0ABX1G6B0_9MICC</name>
<evidence type="ECO:0000256" key="1">
    <source>
        <dbReference type="ARBA" id="ARBA00004141"/>
    </source>
</evidence>
<sequence length="317" mass="32032">MTLTLALTLLLSVLIGISLGLLGGGGSILTVPILTYVAGMNPKEAIAASLFVVGATSAVSAVTHARKKRVQWRTGLVFGAAGMAGAFGGGLLGGHIPGTILMIAFALMMVATSLAMIRGRKNHTGATHDAELPVFKVIIEGLVVGLVTGLVGAGGGFLVVPALALLGGLSMPVAVGTSLVVIAMKSFAGLGGYLTTVSLDWVLVGGVTAAAILGSFLGARLAGRIPEAALRKGFGFFVLAMGVFVLVQELPSPANLIMGLTATAIATAAALCWFAIPACPLRRTSLGSPPPPRQPKPTNRRLIAVRPFSPGTPGDRA</sequence>
<evidence type="ECO:0000256" key="7">
    <source>
        <dbReference type="SAM" id="MobiDB-lite"/>
    </source>
</evidence>
<protein>
    <recommendedName>
        <fullName evidence="6">Probable membrane transporter protein</fullName>
    </recommendedName>
</protein>
<feature type="transmembrane region" description="Helical" evidence="6">
    <location>
        <begin position="75"/>
        <end position="93"/>
    </location>
</feature>
<keyword evidence="4 6" id="KW-1133">Transmembrane helix</keyword>
<dbReference type="PANTHER" id="PTHR43701:SF2">
    <property type="entry name" value="MEMBRANE TRANSPORTER PROTEIN YJNA-RELATED"/>
    <property type="match status" value="1"/>
</dbReference>
<accession>A0ABX1G6B0</accession>